<dbReference type="InterPro" id="IPR000407">
    <property type="entry name" value="GDA1_CD39_NTPase"/>
</dbReference>
<evidence type="ECO:0000256" key="1">
    <source>
        <dbReference type="ARBA" id="ARBA00009283"/>
    </source>
</evidence>
<dbReference type="Gene3D" id="3.30.420.40">
    <property type="match status" value="1"/>
</dbReference>
<dbReference type="PANTHER" id="PTHR11782">
    <property type="entry name" value="ADENOSINE/GUANOSINE DIPHOSPHATASE"/>
    <property type="match status" value="1"/>
</dbReference>
<comment type="similarity">
    <text evidence="1">Belongs to the GDA1/CD39 NTPase family.</text>
</comment>
<comment type="caution">
    <text evidence="4">The sequence shown here is derived from an EMBL/GenBank/DDBJ whole genome shotgun (WGS) entry which is preliminary data.</text>
</comment>
<dbReference type="GO" id="GO:0016787">
    <property type="term" value="F:hydrolase activity"/>
    <property type="evidence" value="ECO:0007669"/>
    <property type="project" value="UniProtKB-KW"/>
</dbReference>
<dbReference type="AlphaFoldDB" id="A0AAW0YCB2"/>
<dbReference type="Pfam" id="PF01150">
    <property type="entry name" value="GDA1_CD39"/>
    <property type="match status" value="2"/>
</dbReference>
<evidence type="ECO:0000256" key="2">
    <source>
        <dbReference type="ARBA" id="ARBA00022801"/>
    </source>
</evidence>
<organism evidence="4 5">
    <name type="scientific">Cherax quadricarinatus</name>
    <name type="common">Australian red claw crayfish</name>
    <dbReference type="NCBI Taxonomy" id="27406"/>
    <lineage>
        <taxon>Eukaryota</taxon>
        <taxon>Metazoa</taxon>
        <taxon>Ecdysozoa</taxon>
        <taxon>Arthropoda</taxon>
        <taxon>Crustacea</taxon>
        <taxon>Multicrustacea</taxon>
        <taxon>Malacostraca</taxon>
        <taxon>Eumalacostraca</taxon>
        <taxon>Eucarida</taxon>
        <taxon>Decapoda</taxon>
        <taxon>Pleocyemata</taxon>
        <taxon>Astacidea</taxon>
        <taxon>Parastacoidea</taxon>
        <taxon>Parastacidae</taxon>
        <taxon>Cherax</taxon>
    </lineage>
</organism>
<evidence type="ECO:0000313" key="5">
    <source>
        <dbReference type="Proteomes" id="UP001445076"/>
    </source>
</evidence>
<feature type="non-terminal residue" evidence="4">
    <location>
        <position position="1"/>
    </location>
</feature>
<name>A0AAW0YCB2_CHEQU</name>
<proteinExistence type="inferred from homology"/>
<accession>A0AAW0YCB2</accession>
<gene>
    <name evidence="4" type="ORF">OTU49_015394</name>
</gene>
<reference evidence="4 5" key="1">
    <citation type="journal article" date="2024" name="BMC Genomics">
        <title>Genome assembly of redclaw crayfish (Cherax quadricarinatus) provides insights into its immune adaptation and hypoxia tolerance.</title>
        <authorList>
            <person name="Liu Z."/>
            <person name="Zheng J."/>
            <person name="Li H."/>
            <person name="Fang K."/>
            <person name="Wang S."/>
            <person name="He J."/>
            <person name="Zhou D."/>
            <person name="Weng S."/>
            <person name="Chi M."/>
            <person name="Gu Z."/>
            <person name="He J."/>
            <person name="Li F."/>
            <person name="Wang M."/>
        </authorList>
    </citation>
    <scope>NUCLEOTIDE SEQUENCE [LARGE SCALE GENOMIC DNA]</scope>
    <source>
        <strain evidence="4">ZL_2023a</strain>
    </source>
</reference>
<dbReference type="Proteomes" id="UP001445076">
    <property type="component" value="Unassembled WGS sequence"/>
</dbReference>
<protein>
    <submittedName>
        <fullName evidence="4">Uncharacterized protein</fullName>
    </submittedName>
</protein>
<sequence length="240" mass="27039">PGRRESPCVGVGGGKAWAWQSVYTVVVDAGATATRAHVFSFLRCCIDNTFLLQKEDFYQVEDSLLHYVNAPHQMRALLLPLLKRARATVPDQYVKHTPLILRATPSLRRLPRAHATRLIYQARKIVTRTAFMVKREHVTIMAGHDEAADLWLAANFLTEPNMAYGFVRVEQFRAAANTMCSREPAHLPDPLACLDYQYVAALLTHGLHLDDHTEILVCEKIHGFRPSWALGAALDYLQSH</sequence>
<keyword evidence="5" id="KW-1185">Reference proteome</keyword>
<dbReference type="EMBL" id="JARKIK010000009">
    <property type="protein sequence ID" value="KAK8749491.1"/>
    <property type="molecule type" value="Genomic_DNA"/>
</dbReference>
<feature type="active site" description="Proton acceptor" evidence="3">
    <location>
        <position position="146"/>
    </location>
</feature>
<evidence type="ECO:0000256" key="3">
    <source>
        <dbReference type="PIRSR" id="PIRSR600407-1"/>
    </source>
</evidence>
<evidence type="ECO:0000313" key="4">
    <source>
        <dbReference type="EMBL" id="KAK8749491.1"/>
    </source>
</evidence>
<keyword evidence="2" id="KW-0378">Hydrolase</keyword>